<feature type="transmembrane region" description="Helical" evidence="12">
    <location>
        <begin position="130"/>
        <end position="152"/>
    </location>
</feature>
<organism evidence="14 15">
    <name type="scientific">Absidia repens</name>
    <dbReference type="NCBI Taxonomy" id="90262"/>
    <lineage>
        <taxon>Eukaryota</taxon>
        <taxon>Fungi</taxon>
        <taxon>Fungi incertae sedis</taxon>
        <taxon>Mucoromycota</taxon>
        <taxon>Mucoromycotina</taxon>
        <taxon>Mucoromycetes</taxon>
        <taxon>Mucorales</taxon>
        <taxon>Cunninghamellaceae</taxon>
        <taxon>Absidia</taxon>
    </lineage>
</organism>
<keyword evidence="12" id="KW-1133">Transmembrane helix</keyword>
<comment type="caution">
    <text evidence="14">The sequence shown here is derived from an EMBL/GenBank/DDBJ whole genome shotgun (WGS) entry which is preliminary data.</text>
</comment>
<sequence length="297" mass="32349">MADENSSTTTNGFREDLLKLAASFLSSTKVQSAEKSKKVAFLKTKGLTDDEIEEAFRRLDQQGASAAATTTTSTTPKAIDTDSTSKQLSSSSPGLNFTPPPTALIPERPLEPLIVYHPSPTAPKVPSRQVFAMAVILGVGVTGVACGMVGIVKRLLYPVFATYAGYKHSRYKYHTTIAEKVQETLNKDIKEDKDQDELDTLDKPGIYQLVKDQETLVDRLNKIVVQTRTLRHSPASATAPVTASSSDPLAVLGESLKSLSETMALGLQQEKKESTLVSDMKGELRRLKGICLNRRHI</sequence>
<dbReference type="PANTHER" id="PTHR23058:SF0">
    <property type="entry name" value="PEROXISOMAL MEMBRANE PROTEIN PEX14"/>
    <property type="match status" value="1"/>
</dbReference>
<evidence type="ECO:0000256" key="1">
    <source>
        <dbReference type="ARBA" id="ARBA00005443"/>
    </source>
</evidence>
<comment type="function">
    <text evidence="10">Component of the PEX13-PEX14 docking complex, a translocon channel that specifically mediates the import of peroxisomal cargo proteins bound to PEX5 receptor. The PEX13-PEX14 docking complex forms a large import pore which can be opened to a diameter of about 9 nm. Mechanistically, PEX5 receptor along with cargo proteins associates with the PEX14 subunit of the PEX13-PEX14 docking complex in the cytosol, leading to the insertion of the receptor into the organelle membrane with the concomitant translocation of the cargo into the peroxisome matrix.</text>
</comment>
<gene>
    <name evidence="14" type="ORF">BCR42DRAFT_485356</name>
</gene>
<dbReference type="PANTHER" id="PTHR23058">
    <property type="entry name" value="PEROXISOMAL MEMBRANE PROTEIN PEX14"/>
    <property type="match status" value="1"/>
</dbReference>
<name>A0A1X2J001_9FUNG</name>
<evidence type="ECO:0000256" key="2">
    <source>
        <dbReference type="ARBA" id="ARBA00022448"/>
    </source>
</evidence>
<evidence type="ECO:0000256" key="6">
    <source>
        <dbReference type="ARBA" id="ARBA00023140"/>
    </source>
</evidence>
<dbReference type="InterPro" id="IPR025655">
    <property type="entry name" value="PEX14"/>
</dbReference>
<dbReference type="InterPro" id="IPR036388">
    <property type="entry name" value="WH-like_DNA-bd_sf"/>
</dbReference>
<evidence type="ECO:0000256" key="11">
    <source>
        <dbReference type="SAM" id="MobiDB-lite"/>
    </source>
</evidence>
<dbReference type="Pfam" id="PF04695">
    <property type="entry name" value="Pex14_N"/>
    <property type="match status" value="1"/>
</dbReference>
<keyword evidence="6 10" id="KW-0576">Peroxisome</keyword>
<keyword evidence="4" id="KW-0811">Translocation</keyword>
<keyword evidence="15" id="KW-1185">Reference proteome</keyword>
<evidence type="ECO:0000256" key="3">
    <source>
        <dbReference type="ARBA" id="ARBA00022927"/>
    </source>
</evidence>
<evidence type="ECO:0000259" key="13">
    <source>
        <dbReference type="Pfam" id="PF04695"/>
    </source>
</evidence>
<protein>
    <recommendedName>
        <fullName evidence="7 10">Peroxisomal membrane protein PEX14</fullName>
    </recommendedName>
    <alternativeName>
        <fullName evidence="8 10">Peroxin-14</fullName>
    </alternativeName>
</protein>
<evidence type="ECO:0000256" key="12">
    <source>
        <dbReference type="SAM" id="Phobius"/>
    </source>
</evidence>
<evidence type="ECO:0000313" key="14">
    <source>
        <dbReference type="EMBL" id="ORZ25140.1"/>
    </source>
</evidence>
<evidence type="ECO:0000256" key="10">
    <source>
        <dbReference type="RuleBase" id="RU367032"/>
    </source>
</evidence>
<keyword evidence="12" id="KW-0812">Transmembrane</keyword>
<evidence type="ECO:0000256" key="8">
    <source>
        <dbReference type="ARBA" id="ARBA00029691"/>
    </source>
</evidence>
<comment type="similarity">
    <text evidence="1 10">Belongs to the peroxin-14 family.</text>
</comment>
<comment type="subcellular location">
    <subcellularLocation>
        <location evidence="9 10">Peroxisome membrane</location>
    </subcellularLocation>
</comment>
<keyword evidence="2 10" id="KW-0813">Transport</keyword>
<dbReference type="GO" id="GO:0016560">
    <property type="term" value="P:protein import into peroxisome matrix, docking"/>
    <property type="evidence" value="ECO:0007669"/>
    <property type="project" value="UniProtKB-UniRule"/>
</dbReference>
<reference evidence="14 15" key="1">
    <citation type="submission" date="2016-07" db="EMBL/GenBank/DDBJ databases">
        <title>Pervasive Adenine N6-methylation of Active Genes in Fungi.</title>
        <authorList>
            <consortium name="DOE Joint Genome Institute"/>
            <person name="Mondo S.J."/>
            <person name="Dannebaum R.O."/>
            <person name="Kuo R.C."/>
            <person name="Labutti K."/>
            <person name="Haridas S."/>
            <person name="Kuo A."/>
            <person name="Salamov A."/>
            <person name="Ahrendt S.R."/>
            <person name="Lipzen A."/>
            <person name="Sullivan W."/>
            <person name="Andreopoulos W.B."/>
            <person name="Clum A."/>
            <person name="Lindquist E."/>
            <person name="Daum C."/>
            <person name="Ramamoorthy G.K."/>
            <person name="Gryganskyi A."/>
            <person name="Culley D."/>
            <person name="Magnuson J.K."/>
            <person name="James T.Y."/>
            <person name="O'Malley M.A."/>
            <person name="Stajich J.E."/>
            <person name="Spatafora J.W."/>
            <person name="Visel A."/>
            <person name="Grigoriev I.V."/>
        </authorList>
    </citation>
    <scope>NUCLEOTIDE SEQUENCE [LARGE SCALE GENOMIC DNA]</scope>
    <source>
        <strain evidence="14 15">NRRL 1336</strain>
    </source>
</reference>
<dbReference type="GO" id="GO:0005102">
    <property type="term" value="F:signaling receptor binding"/>
    <property type="evidence" value="ECO:0007669"/>
    <property type="project" value="TreeGrafter"/>
</dbReference>
<feature type="compositionally biased region" description="Low complexity" evidence="11">
    <location>
        <begin position="64"/>
        <end position="75"/>
    </location>
</feature>
<dbReference type="EMBL" id="MCGE01000001">
    <property type="protein sequence ID" value="ORZ25140.1"/>
    <property type="molecule type" value="Genomic_DNA"/>
</dbReference>
<evidence type="ECO:0000313" key="15">
    <source>
        <dbReference type="Proteomes" id="UP000193560"/>
    </source>
</evidence>
<accession>A0A1X2J001</accession>
<dbReference type="Gene3D" id="1.10.10.10">
    <property type="entry name" value="Winged helix-like DNA-binding domain superfamily/Winged helix DNA-binding domain"/>
    <property type="match status" value="1"/>
</dbReference>
<dbReference type="Proteomes" id="UP000193560">
    <property type="component" value="Unassembled WGS sequence"/>
</dbReference>
<proteinExistence type="inferred from homology"/>
<keyword evidence="3 10" id="KW-0653">Protein transport</keyword>
<dbReference type="STRING" id="90262.A0A1X2J001"/>
<dbReference type="GO" id="GO:0005778">
    <property type="term" value="C:peroxisomal membrane"/>
    <property type="evidence" value="ECO:0007669"/>
    <property type="project" value="UniProtKB-SubCell"/>
</dbReference>
<dbReference type="InterPro" id="IPR006785">
    <property type="entry name" value="Pex14_N"/>
</dbReference>
<dbReference type="AlphaFoldDB" id="A0A1X2J001"/>
<evidence type="ECO:0000256" key="5">
    <source>
        <dbReference type="ARBA" id="ARBA00023136"/>
    </source>
</evidence>
<feature type="region of interest" description="Disordered" evidence="11">
    <location>
        <begin position="60"/>
        <end position="98"/>
    </location>
</feature>
<evidence type="ECO:0000256" key="7">
    <source>
        <dbReference type="ARBA" id="ARBA00029502"/>
    </source>
</evidence>
<evidence type="ECO:0000256" key="9">
    <source>
        <dbReference type="ARBA" id="ARBA00046271"/>
    </source>
</evidence>
<dbReference type="GO" id="GO:1990429">
    <property type="term" value="C:peroxisomal importomer complex"/>
    <property type="evidence" value="ECO:0007669"/>
    <property type="project" value="TreeGrafter"/>
</dbReference>
<feature type="domain" description="Peroxisome membrane anchor protein Pex14p N-terminal" evidence="13">
    <location>
        <begin position="14"/>
        <end position="58"/>
    </location>
</feature>
<dbReference type="OrthoDB" id="441517at2759"/>
<keyword evidence="5 10" id="KW-0472">Membrane</keyword>
<evidence type="ECO:0000256" key="4">
    <source>
        <dbReference type="ARBA" id="ARBA00023010"/>
    </source>
</evidence>